<keyword evidence="2 4" id="KW-0863">Zinc-finger</keyword>
<dbReference type="Pfam" id="PF00096">
    <property type="entry name" value="zf-C2H2"/>
    <property type="match status" value="2"/>
</dbReference>
<reference evidence="7 8" key="1">
    <citation type="journal article" date="2017" name="Mycologia">
        <title>Bifiguratus adelaidae, gen. et sp. nov., a new member of Mucoromycotina in endophytic and soil-dwelling habitats.</title>
        <authorList>
            <person name="Torres-Cruz T.J."/>
            <person name="Billingsley Tobias T.L."/>
            <person name="Almatruk M."/>
            <person name="Hesse C."/>
            <person name="Kuske C.R."/>
            <person name="Desiro A."/>
            <person name="Benucci G.M."/>
            <person name="Bonito G."/>
            <person name="Stajich J.E."/>
            <person name="Dunlap C."/>
            <person name="Arnold A.E."/>
            <person name="Porras-Alfaro A."/>
        </authorList>
    </citation>
    <scope>NUCLEOTIDE SEQUENCE [LARGE SCALE GENOMIC DNA]</scope>
    <source>
        <strain evidence="7 8">AZ0501</strain>
    </source>
</reference>
<accession>A0A261XXY3</accession>
<comment type="caution">
    <text evidence="7">The sequence shown here is derived from an EMBL/GenBank/DDBJ whole genome shotgun (WGS) entry which is preliminary data.</text>
</comment>
<feature type="region of interest" description="Disordered" evidence="5">
    <location>
        <begin position="229"/>
        <end position="285"/>
    </location>
</feature>
<evidence type="ECO:0000256" key="4">
    <source>
        <dbReference type="PROSITE-ProRule" id="PRU00042"/>
    </source>
</evidence>
<dbReference type="InterPro" id="IPR036236">
    <property type="entry name" value="Znf_C2H2_sf"/>
</dbReference>
<name>A0A261XXY3_9FUNG</name>
<evidence type="ECO:0000313" key="8">
    <source>
        <dbReference type="Proteomes" id="UP000242875"/>
    </source>
</evidence>
<evidence type="ECO:0000256" key="2">
    <source>
        <dbReference type="ARBA" id="ARBA00022771"/>
    </source>
</evidence>
<organism evidence="7 8">
    <name type="scientific">Bifiguratus adelaidae</name>
    <dbReference type="NCBI Taxonomy" id="1938954"/>
    <lineage>
        <taxon>Eukaryota</taxon>
        <taxon>Fungi</taxon>
        <taxon>Fungi incertae sedis</taxon>
        <taxon>Mucoromycota</taxon>
        <taxon>Mucoromycotina</taxon>
        <taxon>Endogonomycetes</taxon>
        <taxon>Endogonales</taxon>
        <taxon>Endogonales incertae sedis</taxon>
        <taxon>Bifiguratus</taxon>
    </lineage>
</organism>
<sequence>MAQAAPQYNPTLVISRPYDGMIEYNKDRVFGDILPQHDHGTPPTLEGSFPVEHQPSYMFGNDEPLSLSLRDPSAFTFSPFTPDANFATGMLPNFGDFATDSLKPFHGSLGKPDGIYAEAHDELTMRTPGNDFYTATPPMTSSPNSLPDGETELTDVSNLFAMTSLPSSNHNLQSSIDYFTYPANTSNAPFLFGSSQMVEGIDNVLSPHDLHLSLPNQSSLIFSPHHLQLHGHDSHVSTPRDPQPPSPQSPIYLGETVPETLNRAQTPTPSEWKSEMPQPSVSSPTHCPYDGCSKTFTRSNNLKTHVKSHLTTKPFLCEHCPRSFSRKHDLQRHTRVHTGDKPYVCICCSKKFARTDALKRHHRIEESCRLYVEARVVKDKRRHST</sequence>
<dbReference type="OrthoDB" id="8922241at2759"/>
<keyword evidence="8" id="KW-1185">Reference proteome</keyword>
<protein>
    <recommendedName>
        <fullName evidence="6">C2H2-type domain-containing protein</fullName>
    </recommendedName>
</protein>
<dbReference type="PROSITE" id="PS50157">
    <property type="entry name" value="ZINC_FINGER_C2H2_2"/>
    <property type="match status" value="3"/>
</dbReference>
<keyword evidence="1" id="KW-0479">Metal-binding</keyword>
<dbReference type="InterPro" id="IPR013087">
    <property type="entry name" value="Znf_C2H2_type"/>
</dbReference>
<dbReference type="AlphaFoldDB" id="A0A261XXY3"/>
<evidence type="ECO:0000256" key="5">
    <source>
        <dbReference type="SAM" id="MobiDB-lite"/>
    </source>
</evidence>
<feature type="domain" description="C2H2-type" evidence="6">
    <location>
        <begin position="315"/>
        <end position="342"/>
    </location>
</feature>
<dbReference type="Gene3D" id="3.30.160.60">
    <property type="entry name" value="Classic Zinc Finger"/>
    <property type="match status" value="3"/>
</dbReference>
<evidence type="ECO:0000313" key="7">
    <source>
        <dbReference type="EMBL" id="OZJ03233.1"/>
    </source>
</evidence>
<dbReference type="GO" id="GO:0000978">
    <property type="term" value="F:RNA polymerase II cis-regulatory region sequence-specific DNA binding"/>
    <property type="evidence" value="ECO:0007669"/>
    <property type="project" value="TreeGrafter"/>
</dbReference>
<dbReference type="SUPFAM" id="SSF57667">
    <property type="entry name" value="beta-beta-alpha zinc fingers"/>
    <property type="match status" value="2"/>
</dbReference>
<dbReference type="EMBL" id="MVBO01000096">
    <property type="protein sequence ID" value="OZJ03233.1"/>
    <property type="molecule type" value="Genomic_DNA"/>
</dbReference>
<dbReference type="SMART" id="SM00355">
    <property type="entry name" value="ZnF_C2H2"/>
    <property type="match status" value="3"/>
</dbReference>
<dbReference type="PANTHER" id="PTHR23235">
    <property type="entry name" value="KRUEPPEL-LIKE TRANSCRIPTION FACTOR"/>
    <property type="match status" value="1"/>
</dbReference>
<proteinExistence type="predicted"/>
<dbReference type="PROSITE" id="PS00028">
    <property type="entry name" value="ZINC_FINGER_C2H2_1"/>
    <property type="match status" value="2"/>
</dbReference>
<keyword evidence="3" id="KW-0862">Zinc</keyword>
<evidence type="ECO:0000259" key="6">
    <source>
        <dbReference type="PROSITE" id="PS50157"/>
    </source>
</evidence>
<evidence type="ECO:0000256" key="3">
    <source>
        <dbReference type="ARBA" id="ARBA00022833"/>
    </source>
</evidence>
<feature type="domain" description="C2H2-type" evidence="6">
    <location>
        <begin position="343"/>
        <end position="370"/>
    </location>
</feature>
<feature type="compositionally biased region" description="Polar residues" evidence="5">
    <location>
        <begin position="262"/>
        <end position="285"/>
    </location>
</feature>
<dbReference type="PANTHER" id="PTHR23235:SF120">
    <property type="entry name" value="KRUPPEL-LIKE FACTOR 15"/>
    <property type="match status" value="1"/>
</dbReference>
<dbReference type="GO" id="GO:0000981">
    <property type="term" value="F:DNA-binding transcription factor activity, RNA polymerase II-specific"/>
    <property type="evidence" value="ECO:0007669"/>
    <property type="project" value="TreeGrafter"/>
</dbReference>
<evidence type="ECO:0000256" key="1">
    <source>
        <dbReference type="ARBA" id="ARBA00022723"/>
    </source>
</evidence>
<feature type="domain" description="C2H2-type" evidence="6">
    <location>
        <begin position="285"/>
        <end position="314"/>
    </location>
</feature>
<dbReference type="FunFam" id="3.30.160.60:FF:000515">
    <property type="entry name" value="early growth response protein 4"/>
    <property type="match status" value="1"/>
</dbReference>
<gene>
    <name evidence="7" type="ORF">BZG36_03436</name>
</gene>
<dbReference type="Proteomes" id="UP000242875">
    <property type="component" value="Unassembled WGS sequence"/>
</dbReference>
<dbReference type="GO" id="GO:0008270">
    <property type="term" value="F:zinc ion binding"/>
    <property type="evidence" value="ECO:0007669"/>
    <property type="project" value="UniProtKB-KW"/>
</dbReference>